<dbReference type="GO" id="GO:0006310">
    <property type="term" value="P:DNA recombination"/>
    <property type="evidence" value="ECO:0007669"/>
    <property type="project" value="UniProtKB-KW"/>
</dbReference>
<dbReference type="GO" id="GO:0005737">
    <property type="term" value="C:cytoplasm"/>
    <property type="evidence" value="ECO:0007669"/>
    <property type="project" value="UniProtKB-SubCell"/>
</dbReference>
<dbReference type="EMBL" id="FNSO01000004">
    <property type="protein sequence ID" value="SED63038.1"/>
    <property type="molecule type" value="Genomic_DNA"/>
</dbReference>
<evidence type="ECO:0000313" key="5">
    <source>
        <dbReference type="EMBL" id="SED63038.1"/>
    </source>
</evidence>
<dbReference type="CDD" id="cd00397">
    <property type="entry name" value="DNA_BRE_C"/>
    <property type="match status" value="1"/>
</dbReference>
<dbReference type="InterPro" id="IPR002104">
    <property type="entry name" value="Integrase_catalytic"/>
</dbReference>
<dbReference type="Pfam" id="PF00589">
    <property type="entry name" value="Phage_integrase"/>
    <property type="match status" value="1"/>
</dbReference>
<evidence type="ECO:0000256" key="3">
    <source>
        <dbReference type="ARBA" id="ARBA00023172"/>
    </source>
</evidence>
<keyword evidence="3" id="KW-0233">DNA recombination</keyword>
<dbReference type="InterPro" id="IPR050090">
    <property type="entry name" value="Tyrosine_recombinase_XerCD"/>
</dbReference>
<dbReference type="Proteomes" id="UP000199622">
    <property type="component" value="Unassembled WGS sequence"/>
</dbReference>
<keyword evidence="6" id="KW-1185">Reference proteome</keyword>
<evidence type="ECO:0000256" key="2">
    <source>
        <dbReference type="ARBA" id="ARBA00022908"/>
    </source>
</evidence>
<dbReference type="GO" id="GO:0003677">
    <property type="term" value="F:DNA binding"/>
    <property type="evidence" value="ECO:0007669"/>
    <property type="project" value="InterPro"/>
</dbReference>
<dbReference type="PANTHER" id="PTHR30349:SF77">
    <property type="entry name" value="TYROSINE RECOMBINASE XERC"/>
    <property type="match status" value="1"/>
</dbReference>
<evidence type="ECO:0000256" key="1">
    <source>
        <dbReference type="ARBA" id="ARBA00004496"/>
    </source>
</evidence>
<dbReference type="AlphaFoldDB" id="A0A1H5C968"/>
<dbReference type="InterPro" id="IPR013762">
    <property type="entry name" value="Integrase-like_cat_sf"/>
</dbReference>
<protein>
    <submittedName>
        <fullName evidence="5">Site-specific recombinase XerD</fullName>
    </submittedName>
</protein>
<organism evidence="5 6">
    <name type="scientific">Amycolatopsis tolypomycina</name>
    <dbReference type="NCBI Taxonomy" id="208445"/>
    <lineage>
        <taxon>Bacteria</taxon>
        <taxon>Bacillati</taxon>
        <taxon>Actinomycetota</taxon>
        <taxon>Actinomycetes</taxon>
        <taxon>Pseudonocardiales</taxon>
        <taxon>Pseudonocardiaceae</taxon>
        <taxon>Amycolatopsis</taxon>
    </lineage>
</organism>
<dbReference type="InterPro" id="IPR011010">
    <property type="entry name" value="DNA_brk_join_enz"/>
</dbReference>
<sequence length="372" mass="43032">MRQPGGEPPGSARLELVDGVVLLRPEDTVVQAMLRGWEAQQIGGRGLRPSSVRDRLGVVRRFLTYTNEFPWCWTPAYLDEWMVELVSHSGRAKSTIRNYQDAVRSFCNFLIQPEYRWVAECEARFGTHPAQICFEWNTLAHLADYEGKADRRPMTRGELQRFFDHADAQVELAVRRRRKGALAAYRDATLFKVMYAYGLRVREATRLDVTDWYRNPKAPELGRYGNLEVRWGKASRGSPPRRRTVHTVMPWIVEVLDDYLTNVLPRYGFPEHPALWLTERGSRVLPRSIEQRFVDYRIALKLDSALVPHCLRHSHVTHQIEDGVDPKFVQEQVGHRYASTTAIYTGVSGDFMNTMMRNALDKAFQPDRAELR</sequence>
<dbReference type="GO" id="GO:0015074">
    <property type="term" value="P:DNA integration"/>
    <property type="evidence" value="ECO:0007669"/>
    <property type="project" value="UniProtKB-KW"/>
</dbReference>
<dbReference type="SUPFAM" id="SSF56349">
    <property type="entry name" value="DNA breaking-rejoining enzymes"/>
    <property type="match status" value="1"/>
</dbReference>
<dbReference type="STRING" id="208445.SAMN04489727_8655"/>
<dbReference type="Gene3D" id="1.10.443.10">
    <property type="entry name" value="Intergrase catalytic core"/>
    <property type="match status" value="1"/>
</dbReference>
<proteinExistence type="predicted"/>
<name>A0A1H5C968_9PSEU</name>
<reference evidence="6" key="1">
    <citation type="submission" date="2016-10" db="EMBL/GenBank/DDBJ databases">
        <authorList>
            <person name="Varghese N."/>
            <person name="Submissions S."/>
        </authorList>
    </citation>
    <scope>NUCLEOTIDE SEQUENCE [LARGE SCALE GENOMIC DNA]</scope>
    <source>
        <strain evidence="6">DSM 44544</strain>
    </source>
</reference>
<comment type="subcellular location">
    <subcellularLocation>
        <location evidence="1">Cytoplasm</location>
    </subcellularLocation>
</comment>
<evidence type="ECO:0000259" key="4">
    <source>
        <dbReference type="PROSITE" id="PS51898"/>
    </source>
</evidence>
<accession>A0A1H5C968</accession>
<keyword evidence="2" id="KW-0229">DNA integration</keyword>
<evidence type="ECO:0000313" key="6">
    <source>
        <dbReference type="Proteomes" id="UP000199622"/>
    </source>
</evidence>
<dbReference type="PROSITE" id="PS51898">
    <property type="entry name" value="TYR_RECOMBINASE"/>
    <property type="match status" value="1"/>
</dbReference>
<feature type="domain" description="Tyr recombinase" evidence="4">
    <location>
        <begin position="149"/>
        <end position="357"/>
    </location>
</feature>
<dbReference type="PANTHER" id="PTHR30349">
    <property type="entry name" value="PHAGE INTEGRASE-RELATED"/>
    <property type="match status" value="1"/>
</dbReference>
<gene>
    <name evidence="5" type="ORF">SAMN04489727_8655</name>
</gene>